<evidence type="ECO:0000256" key="1">
    <source>
        <dbReference type="ARBA" id="ARBA00022527"/>
    </source>
</evidence>
<keyword evidence="2" id="KW-0597">Phosphoprotein</keyword>
<keyword evidence="4 13" id="KW-0732">Signal</keyword>
<keyword evidence="8" id="KW-0067">ATP-binding</keyword>
<dbReference type="InterPro" id="IPR038408">
    <property type="entry name" value="GNK2_sf"/>
</dbReference>
<evidence type="ECO:0000256" key="13">
    <source>
        <dbReference type="SAM" id="SignalP"/>
    </source>
</evidence>
<keyword evidence="16" id="KW-1185">Reference proteome</keyword>
<evidence type="ECO:0000313" key="16">
    <source>
        <dbReference type="Proteomes" id="UP001180020"/>
    </source>
</evidence>
<reference evidence="15" key="1">
    <citation type="journal article" date="2023" name="Nat. Commun.">
        <title>Diploid and tetraploid genomes of Acorus and the evolution of monocots.</title>
        <authorList>
            <person name="Ma L."/>
            <person name="Liu K.W."/>
            <person name="Li Z."/>
            <person name="Hsiao Y.Y."/>
            <person name="Qi Y."/>
            <person name="Fu T."/>
            <person name="Tang G.D."/>
            <person name="Zhang D."/>
            <person name="Sun W.H."/>
            <person name="Liu D.K."/>
            <person name="Li Y."/>
            <person name="Chen G.Z."/>
            <person name="Liu X.D."/>
            <person name="Liao X.Y."/>
            <person name="Jiang Y.T."/>
            <person name="Yu X."/>
            <person name="Hao Y."/>
            <person name="Huang J."/>
            <person name="Zhao X.W."/>
            <person name="Ke S."/>
            <person name="Chen Y.Y."/>
            <person name="Wu W.L."/>
            <person name="Hsu J.L."/>
            <person name="Lin Y.F."/>
            <person name="Huang M.D."/>
            <person name="Li C.Y."/>
            <person name="Huang L."/>
            <person name="Wang Z.W."/>
            <person name="Zhao X."/>
            <person name="Zhong W.Y."/>
            <person name="Peng D.H."/>
            <person name="Ahmad S."/>
            <person name="Lan S."/>
            <person name="Zhang J.S."/>
            <person name="Tsai W.C."/>
            <person name="Van de Peer Y."/>
            <person name="Liu Z.J."/>
        </authorList>
    </citation>
    <scope>NUCLEOTIDE SEQUENCE</scope>
    <source>
        <strain evidence="15">CP</strain>
    </source>
</reference>
<evidence type="ECO:0000256" key="11">
    <source>
        <dbReference type="ARBA" id="ARBA00047951"/>
    </source>
</evidence>
<comment type="caution">
    <text evidence="15">The sequence shown here is derived from an EMBL/GenBank/DDBJ whole genome shotgun (WGS) entry which is preliminary data.</text>
</comment>
<proteinExistence type="predicted"/>
<keyword evidence="12" id="KW-1133">Transmembrane helix</keyword>
<gene>
    <name evidence="15" type="primary">CRK2</name>
    <name evidence="15" type="ORF">QJS10_CPA01g01259</name>
</gene>
<dbReference type="FunFam" id="3.30.430.20:FF:000005">
    <property type="entry name" value="Cysteine-rich receptor-like protein kinase 2"/>
    <property type="match status" value="1"/>
</dbReference>
<evidence type="ECO:0000313" key="15">
    <source>
        <dbReference type="EMBL" id="KAK1325504.1"/>
    </source>
</evidence>
<keyword evidence="3" id="KW-0808">Transferase</keyword>
<evidence type="ECO:0000256" key="6">
    <source>
        <dbReference type="ARBA" id="ARBA00022741"/>
    </source>
</evidence>
<dbReference type="InterPro" id="IPR052059">
    <property type="entry name" value="CR_Ser/Thr_kinase"/>
</dbReference>
<feature type="chain" id="PRO_5043698503" evidence="13">
    <location>
        <begin position="25"/>
        <end position="401"/>
    </location>
</feature>
<dbReference type="InterPro" id="IPR011009">
    <property type="entry name" value="Kinase-like_dom_sf"/>
</dbReference>
<dbReference type="CDD" id="cd23509">
    <property type="entry name" value="Gnk2-like"/>
    <property type="match status" value="2"/>
</dbReference>
<feature type="signal peptide" evidence="13">
    <location>
        <begin position="1"/>
        <end position="24"/>
    </location>
</feature>
<evidence type="ECO:0000256" key="12">
    <source>
        <dbReference type="SAM" id="Phobius"/>
    </source>
</evidence>
<keyword evidence="12" id="KW-0812">Transmembrane</keyword>
<feature type="transmembrane region" description="Helical" evidence="12">
    <location>
        <begin position="252"/>
        <end position="276"/>
    </location>
</feature>
<dbReference type="Proteomes" id="UP001180020">
    <property type="component" value="Unassembled WGS sequence"/>
</dbReference>
<evidence type="ECO:0000256" key="5">
    <source>
        <dbReference type="ARBA" id="ARBA00022737"/>
    </source>
</evidence>
<name>A0AAV9FIF5_ACOCL</name>
<protein>
    <submittedName>
        <fullName evidence="15">Cysteine-rich receptor-like protein kinase 2</fullName>
    </submittedName>
</protein>
<dbReference type="InterPro" id="IPR002902">
    <property type="entry name" value="GNK2"/>
</dbReference>
<dbReference type="PANTHER" id="PTHR47973">
    <property type="entry name" value="CYSTEINE-RICH RECEPTOR-LIKE PROTEIN KINASE 3"/>
    <property type="match status" value="1"/>
</dbReference>
<dbReference type="GO" id="GO:0005524">
    <property type="term" value="F:ATP binding"/>
    <property type="evidence" value="ECO:0007669"/>
    <property type="project" value="UniProtKB-KW"/>
</dbReference>
<accession>A0AAV9FIF5</accession>
<dbReference type="PROSITE" id="PS51473">
    <property type="entry name" value="GNK2"/>
    <property type="match status" value="2"/>
</dbReference>
<keyword evidence="12" id="KW-0472">Membrane</keyword>
<keyword evidence="7 15" id="KW-0418">Kinase</keyword>
<evidence type="ECO:0000256" key="7">
    <source>
        <dbReference type="ARBA" id="ARBA00022777"/>
    </source>
</evidence>
<feature type="domain" description="Gnk2-homologous" evidence="14">
    <location>
        <begin position="27"/>
        <end position="129"/>
    </location>
</feature>
<sequence>MEPPKKLPLLLLLILSSLTPLATADARAHTISTYCTTTLEHNSTAFVTNFIGEVNRIAEQMQLNGYGLAVLGVSPDMAYGLAQCYGDLSLFDCVLCYTEAHTVLSKCYPSNGGRIYLDGCFMRSDSYNFFDEFTGPHDKAVCGNATTAQDGVRFTTLVKQAVSSAVAAAPLSRGYARDSATAQGESAYVLANCWRTINQSDCAACLSNASKAALGCLPGSEGRALYTGCFLRYSNTDFLNAIPGSGHSKGKIIAIVVAIVSAVALVAVGLAVGNAIRKNRIIQKKRKGSNDTVKLASTLYNSSLNFKYSTLERATGSFDLANKIGQGGFGSVYKVQHPLLQLNLGPEPRPWTHEQLPMPTKPPFTDEKTMELNGMCEVQCENHNATSSCAATISETSVYWR</sequence>
<evidence type="ECO:0000256" key="4">
    <source>
        <dbReference type="ARBA" id="ARBA00022729"/>
    </source>
</evidence>
<dbReference type="EMBL" id="JAUJYO010000001">
    <property type="protein sequence ID" value="KAK1325504.1"/>
    <property type="molecule type" value="Genomic_DNA"/>
</dbReference>
<keyword evidence="9 15" id="KW-0675">Receptor</keyword>
<evidence type="ECO:0000256" key="9">
    <source>
        <dbReference type="ARBA" id="ARBA00023170"/>
    </source>
</evidence>
<dbReference type="AlphaFoldDB" id="A0AAV9FIF5"/>
<dbReference type="Gene3D" id="3.30.430.20">
    <property type="entry name" value="Gnk2 domain, C-X8-C-X2-C motif"/>
    <property type="match status" value="2"/>
</dbReference>
<dbReference type="Gene3D" id="3.30.200.20">
    <property type="entry name" value="Phosphorylase Kinase, domain 1"/>
    <property type="match status" value="1"/>
</dbReference>
<dbReference type="GO" id="GO:0004674">
    <property type="term" value="F:protein serine/threonine kinase activity"/>
    <property type="evidence" value="ECO:0007669"/>
    <property type="project" value="UniProtKB-KW"/>
</dbReference>
<keyword evidence="1" id="KW-0723">Serine/threonine-protein kinase</keyword>
<evidence type="ECO:0000256" key="10">
    <source>
        <dbReference type="ARBA" id="ARBA00047558"/>
    </source>
</evidence>
<evidence type="ECO:0000256" key="2">
    <source>
        <dbReference type="ARBA" id="ARBA00022553"/>
    </source>
</evidence>
<evidence type="ECO:0000256" key="8">
    <source>
        <dbReference type="ARBA" id="ARBA00022840"/>
    </source>
</evidence>
<keyword evidence="5" id="KW-0677">Repeat</keyword>
<evidence type="ECO:0000259" key="14">
    <source>
        <dbReference type="PROSITE" id="PS51473"/>
    </source>
</evidence>
<dbReference type="SUPFAM" id="SSF56112">
    <property type="entry name" value="Protein kinase-like (PK-like)"/>
    <property type="match status" value="1"/>
</dbReference>
<comment type="catalytic activity">
    <reaction evidence="11">
        <text>L-threonyl-[protein] + ATP = O-phospho-L-threonyl-[protein] + ADP + H(+)</text>
        <dbReference type="Rhea" id="RHEA:46608"/>
        <dbReference type="Rhea" id="RHEA-COMP:11060"/>
        <dbReference type="Rhea" id="RHEA-COMP:11605"/>
        <dbReference type="ChEBI" id="CHEBI:15378"/>
        <dbReference type="ChEBI" id="CHEBI:30013"/>
        <dbReference type="ChEBI" id="CHEBI:30616"/>
        <dbReference type="ChEBI" id="CHEBI:61977"/>
        <dbReference type="ChEBI" id="CHEBI:456216"/>
    </reaction>
</comment>
<comment type="catalytic activity">
    <reaction evidence="10">
        <text>L-seryl-[protein] + ATP = O-phospho-L-seryl-[protein] + ADP + H(+)</text>
        <dbReference type="Rhea" id="RHEA:17989"/>
        <dbReference type="Rhea" id="RHEA-COMP:9863"/>
        <dbReference type="Rhea" id="RHEA-COMP:11604"/>
        <dbReference type="ChEBI" id="CHEBI:15378"/>
        <dbReference type="ChEBI" id="CHEBI:29999"/>
        <dbReference type="ChEBI" id="CHEBI:30616"/>
        <dbReference type="ChEBI" id="CHEBI:83421"/>
        <dbReference type="ChEBI" id="CHEBI:456216"/>
    </reaction>
</comment>
<feature type="domain" description="Gnk2-homologous" evidence="14">
    <location>
        <begin position="136"/>
        <end position="238"/>
    </location>
</feature>
<organism evidence="15 16">
    <name type="scientific">Acorus calamus</name>
    <name type="common">Sweet flag</name>
    <dbReference type="NCBI Taxonomy" id="4465"/>
    <lineage>
        <taxon>Eukaryota</taxon>
        <taxon>Viridiplantae</taxon>
        <taxon>Streptophyta</taxon>
        <taxon>Embryophyta</taxon>
        <taxon>Tracheophyta</taxon>
        <taxon>Spermatophyta</taxon>
        <taxon>Magnoliopsida</taxon>
        <taxon>Liliopsida</taxon>
        <taxon>Acoraceae</taxon>
        <taxon>Acorus</taxon>
    </lineage>
</organism>
<evidence type="ECO:0000256" key="3">
    <source>
        <dbReference type="ARBA" id="ARBA00022679"/>
    </source>
</evidence>
<dbReference type="FunFam" id="3.30.430.20:FF:000015">
    <property type="entry name" value="Cysteine-rich receptor-like protein kinase 3"/>
    <property type="match status" value="1"/>
</dbReference>
<reference evidence="15" key="2">
    <citation type="submission" date="2023-06" db="EMBL/GenBank/DDBJ databases">
        <authorList>
            <person name="Ma L."/>
            <person name="Liu K.-W."/>
            <person name="Li Z."/>
            <person name="Hsiao Y.-Y."/>
            <person name="Qi Y."/>
            <person name="Fu T."/>
            <person name="Tang G."/>
            <person name="Zhang D."/>
            <person name="Sun W.-H."/>
            <person name="Liu D.-K."/>
            <person name="Li Y."/>
            <person name="Chen G.-Z."/>
            <person name="Liu X.-D."/>
            <person name="Liao X.-Y."/>
            <person name="Jiang Y.-T."/>
            <person name="Yu X."/>
            <person name="Hao Y."/>
            <person name="Huang J."/>
            <person name="Zhao X.-W."/>
            <person name="Ke S."/>
            <person name="Chen Y.-Y."/>
            <person name="Wu W.-L."/>
            <person name="Hsu J.-L."/>
            <person name="Lin Y.-F."/>
            <person name="Huang M.-D."/>
            <person name="Li C.-Y."/>
            <person name="Huang L."/>
            <person name="Wang Z.-W."/>
            <person name="Zhao X."/>
            <person name="Zhong W.-Y."/>
            <person name="Peng D.-H."/>
            <person name="Ahmad S."/>
            <person name="Lan S."/>
            <person name="Zhang J.-S."/>
            <person name="Tsai W.-C."/>
            <person name="Van De Peer Y."/>
            <person name="Liu Z.-J."/>
        </authorList>
    </citation>
    <scope>NUCLEOTIDE SEQUENCE</scope>
    <source>
        <strain evidence="15">CP</strain>
        <tissue evidence="15">Leaves</tissue>
    </source>
</reference>
<keyword evidence="6" id="KW-0547">Nucleotide-binding</keyword>
<dbReference type="Pfam" id="PF01657">
    <property type="entry name" value="Stress-antifung"/>
    <property type="match status" value="2"/>
</dbReference>